<dbReference type="RefSeq" id="WP_092264580.1">
    <property type="nucleotide sequence ID" value="NZ_FNZA01000008.1"/>
</dbReference>
<evidence type="ECO:0000313" key="2">
    <source>
        <dbReference type="EMBL" id="SEJ46025.1"/>
    </source>
</evidence>
<dbReference type="STRING" id="856736.SAMN04488058_108126"/>
<sequence>MTASIPLHQVPAQLLGDLVSPRAVERTLQDAAAMRGLEIERLTPGELQDILKQDVYRRLLHNVSPLIAKKRITDVLSELARPQEGSAAPSGTHPVTVLEEAARRFTLYFDWPEAQRLRGVLGIARAENEAGRPVTALVQEGQSLITQMERRLQEGLVSQAQELAELRAVFARVQGLGGREVRRLDSLLGQLDQAQSEGTLLLAELERARSLSFKLRRSLESSVVSPGDPLAAGAAEAQARVQALEQEHAAQQLAVLAREFAPLLRLRPDLEAQAEALRQTPEGLSEQAVEHWRAQLIQTRDETVEAQRAELTQLERQLAGFATSPEFGRGRVALDVARLTLQSGNLATDELRELRDLTEALRHAPEVAARILGAQRELADLERTARDVVGAAEALAGPLNAARQAIASGHPHDLAPLWTALERQMGRAAQQRQDFDARADHVIAEYDEVRSLAGETIQRLGRLAEALRAQRRLGPMSPEARERYVQTLEEAEALLGEARAEFQAAQEVTATFGEGALNDLLDVFDFGSELSALGEGAGATLSPAPVPNPAATDGREALAGSGAVGSALPLPAAELWHLQAGQVVMSTADRDVGDFLRLLAQAETLRLTRLDMADETHVWSARRTGDGGWRLARADNWSRLDEDAGPWLDTGERPE</sequence>
<evidence type="ECO:0000256" key="1">
    <source>
        <dbReference type="SAM" id="Coils"/>
    </source>
</evidence>
<feature type="coiled-coil region" evidence="1">
    <location>
        <begin position="481"/>
        <end position="508"/>
    </location>
</feature>
<gene>
    <name evidence="2" type="ORF">SAMN04488058_108126</name>
</gene>
<protein>
    <submittedName>
        <fullName evidence="2">Uncharacterized protein</fullName>
    </submittedName>
</protein>
<name>A0A1H6ZAX3_9DEIO</name>
<evidence type="ECO:0000313" key="3">
    <source>
        <dbReference type="Proteomes" id="UP000199223"/>
    </source>
</evidence>
<organism evidence="2 3">
    <name type="scientific">Deinococcus reticulitermitis</name>
    <dbReference type="NCBI Taxonomy" id="856736"/>
    <lineage>
        <taxon>Bacteria</taxon>
        <taxon>Thermotogati</taxon>
        <taxon>Deinococcota</taxon>
        <taxon>Deinococci</taxon>
        <taxon>Deinococcales</taxon>
        <taxon>Deinococcaceae</taxon>
        <taxon>Deinococcus</taxon>
    </lineage>
</organism>
<reference evidence="3" key="1">
    <citation type="submission" date="2016-10" db="EMBL/GenBank/DDBJ databases">
        <authorList>
            <person name="Varghese N."/>
            <person name="Submissions S."/>
        </authorList>
    </citation>
    <scope>NUCLEOTIDE SEQUENCE [LARGE SCALE GENOMIC DNA]</scope>
    <source>
        <strain evidence="3">CGMCC 1.10218</strain>
    </source>
</reference>
<dbReference type="EMBL" id="FNZA01000008">
    <property type="protein sequence ID" value="SEJ46025.1"/>
    <property type="molecule type" value="Genomic_DNA"/>
</dbReference>
<dbReference type="AlphaFoldDB" id="A0A1H6ZAX3"/>
<dbReference type="OrthoDB" id="52635at2"/>
<dbReference type="Proteomes" id="UP000199223">
    <property type="component" value="Unassembled WGS sequence"/>
</dbReference>
<proteinExistence type="predicted"/>
<keyword evidence="1" id="KW-0175">Coiled coil</keyword>
<keyword evidence="3" id="KW-1185">Reference proteome</keyword>
<accession>A0A1H6ZAX3</accession>